<organism evidence="8 9">
    <name type="scientific">Ruminiclostridium herbifermentans</name>
    <dbReference type="NCBI Taxonomy" id="2488810"/>
    <lineage>
        <taxon>Bacteria</taxon>
        <taxon>Bacillati</taxon>
        <taxon>Bacillota</taxon>
        <taxon>Clostridia</taxon>
        <taxon>Eubacteriales</taxon>
        <taxon>Oscillospiraceae</taxon>
        <taxon>Ruminiclostridium</taxon>
    </lineage>
</organism>
<sequence length="224" mass="25056">MEIRRFLNSVQRMFWLIILFGVIGAGIPAYLNIVKATPMYKAETTIYAMSKNSTADGGKGLNYQDVSISRQLVFDYQYVLTSQKVISLANKLLEEYKLSQEQLISMINITPKDESSVIAISAVSNDAKKSADVSNAVTEAFISQLSEMTNSNIIGVLNEAEIPKAPIDNGATKKTIMGFFVAEIIAFFIIYIRELFDMKLRYIDDIEDVLKIKVIGAIPKYSIR</sequence>
<evidence type="ECO:0000256" key="4">
    <source>
        <dbReference type="ARBA" id="ARBA00022692"/>
    </source>
</evidence>
<keyword evidence="9" id="KW-1185">Reference proteome</keyword>
<evidence type="ECO:0000256" key="5">
    <source>
        <dbReference type="ARBA" id="ARBA00022989"/>
    </source>
</evidence>
<dbReference type="Proteomes" id="UP000306409">
    <property type="component" value="Chromosome"/>
</dbReference>
<dbReference type="InterPro" id="IPR050445">
    <property type="entry name" value="Bact_polysacc_biosynth/exp"/>
</dbReference>
<evidence type="ECO:0000256" key="6">
    <source>
        <dbReference type="ARBA" id="ARBA00023136"/>
    </source>
</evidence>
<dbReference type="InterPro" id="IPR003856">
    <property type="entry name" value="LPS_length_determ_N"/>
</dbReference>
<gene>
    <name evidence="8" type="ORF">EHE19_017550</name>
</gene>
<dbReference type="Pfam" id="PF02706">
    <property type="entry name" value="Wzz"/>
    <property type="match status" value="1"/>
</dbReference>
<dbReference type="GO" id="GO:0005886">
    <property type="term" value="C:plasma membrane"/>
    <property type="evidence" value="ECO:0007669"/>
    <property type="project" value="UniProtKB-SubCell"/>
</dbReference>
<evidence type="ECO:0000259" key="7">
    <source>
        <dbReference type="Pfam" id="PF02706"/>
    </source>
</evidence>
<comment type="subcellular location">
    <subcellularLocation>
        <location evidence="1">Cell membrane</location>
        <topology evidence="1">Multi-pass membrane protein</topology>
    </subcellularLocation>
</comment>
<comment type="similarity">
    <text evidence="2">Belongs to the CpsC/CapA family.</text>
</comment>
<feature type="domain" description="Polysaccharide chain length determinant N-terminal" evidence="7">
    <location>
        <begin position="2"/>
        <end position="86"/>
    </location>
</feature>
<name>A0A4U7JI86_9FIRM</name>
<reference evidence="8 9" key="1">
    <citation type="submission" date="2020-09" db="EMBL/GenBank/DDBJ databases">
        <title>Characterization and genome sequencing of Ruminiclostridium sp. nov. MA18.</title>
        <authorList>
            <person name="Rettenmaier R."/>
            <person name="Kowollik M.-L."/>
            <person name="Liebl W."/>
            <person name="Zverlov V."/>
        </authorList>
    </citation>
    <scope>NUCLEOTIDE SEQUENCE [LARGE SCALE GENOMIC DNA]</scope>
    <source>
        <strain evidence="8 9">MA18</strain>
    </source>
</reference>
<dbReference type="KEGG" id="rher:EHE19_017550"/>
<accession>A0A4U7JI86</accession>
<keyword evidence="3" id="KW-1003">Cell membrane</keyword>
<keyword evidence="4" id="KW-0812">Transmembrane</keyword>
<dbReference type="AlphaFoldDB" id="A0A4U7JI86"/>
<evidence type="ECO:0000256" key="3">
    <source>
        <dbReference type="ARBA" id="ARBA00022475"/>
    </source>
</evidence>
<evidence type="ECO:0000256" key="2">
    <source>
        <dbReference type="ARBA" id="ARBA00006683"/>
    </source>
</evidence>
<dbReference type="EMBL" id="CP061336">
    <property type="protein sequence ID" value="QNU66629.1"/>
    <property type="molecule type" value="Genomic_DNA"/>
</dbReference>
<keyword evidence="5" id="KW-1133">Transmembrane helix</keyword>
<evidence type="ECO:0000313" key="8">
    <source>
        <dbReference type="EMBL" id="QNU66629.1"/>
    </source>
</evidence>
<proteinExistence type="inferred from homology"/>
<dbReference type="PANTHER" id="PTHR32309">
    <property type="entry name" value="TYROSINE-PROTEIN KINASE"/>
    <property type="match status" value="1"/>
</dbReference>
<dbReference type="RefSeq" id="WP_137697397.1">
    <property type="nucleotide sequence ID" value="NZ_CP061336.1"/>
</dbReference>
<keyword evidence="6" id="KW-0472">Membrane</keyword>
<protein>
    <recommendedName>
        <fullName evidence="7">Polysaccharide chain length determinant N-terminal domain-containing protein</fullName>
    </recommendedName>
</protein>
<dbReference type="OrthoDB" id="1739227at2"/>
<evidence type="ECO:0000313" key="9">
    <source>
        <dbReference type="Proteomes" id="UP000306409"/>
    </source>
</evidence>
<evidence type="ECO:0000256" key="1">
    <source>
        <dbReference type="ARBA" id="ARBA00004651"/>
    </source>
</evidence>
<dbReference type="PANTHER" id="PTHR32309:SF31">
    <property type="entry name" value="CAPSULAR EXOPOLYSACCHARIDE FAMILY"/>
    <property type="match status" value="1"/>
</dbReference>